<name>A0A9P4GCB9_9PLEO</name>
<organism evidence="1 2">
    <name type="scientific">Cucurbitaria berberidis CBS 394.84</name>
    <dbReference type="NCBI Taxonomy" id="1168544"/>
    <lineage>
        <taxon>Eukaryota</taxon>
        <taxon>Fungi</taxon>
        <taxon>Dikarya</taxon>
        <taxon>Ascomycota</taxon>
        <taxon>Pezizomycotina</taxon>
        <taxon>Dothideomycetes</taxon>
        <taxon>Pleosporomycetidae</taxon>
        <taxon>Pleosporales</taxon>
        <taxon>Pleosporineae</taxon>
        <taxon>Cucurbitariaceae</taxon>
        <taxon>Cucurbitaria</taxon>
    </lineage>
</organism>
<evidence type="ECO:0000313" key="1">
    <source>
        <dbReference type="EMBL" id="KAF1843258.1"/>
    </source>
</evidence>
<evidence type="ECO:0000313" key="2">
    <source>
        <dbReference type="Proteomes" id="UP000800039"/>
    </source>
</evidence>
<dbReference type="GeneID" id="63849256"/>
<dbReference type="EMBL" id="ML976617">
    <property type="protein sequence ID" value="KAF1843258.1"/>
    <property type="molecule type" value="Genomic_DNA"/>
</dbReference>
<evidence type="ECO:0008006" key="3">
    <source>
        <dbReference type="Google" id="ProtNLM"/>
    </source>
</evidence>
<dbReference type="Proteomes" id="UP000800039">
    <property type="component" value="Unassembled WGS sequence"/>
</dbReference>
<sequence>MMKLVKRSRRASPPPKKCHILAAPVEIRTAIYEHIAPRSFLPYAPYHDYMGLFLSCKQISEELTQESLRLAPGILRATQERDPETVMNIRLLRPVNFSSLMHITIGIPRWALFSFEKQEEVFRALGPLSELHLSSLTIGIEDLRTEFDVYQMIIGLHGSDFEEYMEALDSLPAVSGGPIEQAKFYEVLTIYANIVEFATQLNCIVAPRLCFHDHDVENQWCLRTRINNPIRPSRCNVRKIVLRLKWLHDEDHRSGNPHDVYPFSNVRLRWSPTDEIRQLRRYGWYNMWTDEHGDRKYFSKKNPGQFIWIKEKKKKGRVMKAVQGLLKGFLWR</sequence>
<reference evidence="1" key="1">
    <citation type="submission" date="2020-01" db="EMBL/GenBank/DDBJ databases">
        <authorList>
            <consortium name="DOE Joint Genome Institute"/>
            <person name="Haridas S."/>
            <person name="Albert R."/>
            <person name="Binder M."/>
            <person name="Bloem J."/>
            <person name="Labutti K."/>
            <person name="Salamov A."/>
            <person name="Andreopoulos B."/>
            <person name="Baker S.E."/>
            <person name="Barry K."/>
            <person name="Bills G."/>
            <person name="Bluhm B.H."/>
            <person name="Cannon C."/>
            <person name="Castanera R."/>
            <person name="Culley D.E."/>
            <person name="Daum C."/>
            <person name="Ezra D."/>
            <person name="Gonzalez J.B."/>
            <person name="Henrissat B."/>
            <person name="Kuo A."/>
            <person name="Liang C."/>
            <person name="Lipzen A."/>
            <person name="Lutzoni F."/>
            <person name="Magnuson J."/>
            <person name="Mondo S."/>
            <person name="Nolan M."/>
            <person name="Ohm R."/>
            <person name="Pangilinan J."/>
            <person name="Park H.-J."/>
            <person name="Ramirez L."/>
            <person name="Alfaro M."/>
            <person name="Sun H."/>
            <person name="Tritt A."/>
            <person name="Yoshinaga Y."/>
            <person name="Zwiers L.-H."/>
            <person name="Turgeon B.G."/>
            <person name="Goodwin S.B."/>
            <person name="Spatafora J.W."/>
            <person name="Crous P.W."/>
            <person name="Grigoriev I.V."/>
        </authorList>
    </citation>
    <scope>NUCLEOTIDE SEQUENCE</scope>
    <source>
        <strain evidence="1">CBS 394.84</strain>
    </source>
</reference>
<proteinExistence type="predicted"/>
<dbReference type="RefSeq" id="XP_040785821.1">
    <property type="nucleotide sequence ID" value="XM_040932004.1"/>
</dbReference>
<dbReference type="AlphaFoldDB" id="A0A9P4GCB9"/>
<keyword evidence="2" id="KW-1185">Reference proteome</keyword>
<protein>
    <recommendedName>
        <fullName evidence="3">F-box domain-containing protein</fullName>
    </recommendedName>
</protein>
<comment type="caution">
    <text evidence="1">The sequence shown here is derived from an EMBL/GenBank/DDBJ whole genome shotgun (WGS) entry which is preliminary data.</text>
</comment>
<accession>A0A9P4GCB9</accession>
<dbReference type="OrthoDB" id="3690295at2759"/>
<gene>
    <name evidence="1" type="ORF">K460DRAFT_357014</name>
</gene>